<evidence type="ECO:0000256" key="1">
    <source>
        <dbReference type="ARBA" id="ARBA00004141"/>
    </source>
</evidence>
<dbReference type="SUPFAM" id="SSF103473">
    <property type="entry name" value="MFS general substrate transporter"/>
    <property type="match status" value="1"/>
</dbReference>
<keyword evidence="7" id="KW-1185">Reference proteome</keyword>
<organism evidence="6 7">
    <name type="scientific">Pararge aegeria aegeria</name>
    <dbReference type="NCBI Taxonomy" id="348720"/>
    <lineage>
        <taxon>Eukaryota</taxon>
        <taxon>Metazoa</taxon>
        <taxon>Ecdysozoa</taxon>
        <taxon>Arthropoda</taxon>
        <taxon>Hexapoda</taxon>
        <taxon>Insecta</taxon>
        <taxon>Pterygota</taxon>
        <taxon>Neoptera</taxon>
        <taxon>Endopterygota</taxon>
        <taxon>Lepidoptera</taxon>
        <taxon>Glossata</taxon>
        <taxon>Ditrysia</taxon>
        <taxon>Papilionoidea</taxon>
        <taxon>Nymphalidae</taxon>
        <taxon>Satyrinae</taxon>
        <taxon>Satyrini</taxon>
        <taxon>Parargina</taxon>
        <taxon>Pararge</taxon>
    </lineage>
</organism>
<evidence type="ECO:0000313" key="6">
    <source>
        <dbReference type="EMBL" id="CAH2229076.1"/>
    </source>
</evidence>
<feature type="transmembrane region" description="Helical" evidence="5">
    <location>
        <begin position="167"/>
        <end position="187"/>
    </location>
</feature>
<evidence type="ECO:0000256" key="3">
    <source>
        <dbReference type="ARBA" id="ARBA00022989"/>
    </source>
</evidence>
<dbReference type="InterPro" id="IPR036259">
    <property type="entry name" value="MFS_trans_sf"/>
</dbReference>
<feature type="transmembrane region" description="Helical" evidence="5">
    <location>
        <begin position="199"/>
        <end position="218"/>
    </location>
</feature>
<accession>A0A8S4R083</accession>
<dbReference type="AlphaFoldDB" id="A0A8S4R083"/>
<feature type="transmembrane region" description="Helical" evidence="5">
    <location>
        <begin position="364"/>
        <end position="383"/>
    </location>
</feature>
<feature type="transmembrane region" description="Helical" evidence="5">
    <location>
        <begin position="76"/>
        <end position="99"/>
    </location>
</feature>
<dbReference type="Pfam" id="PF07690">
    <property type="entry name" value="MFS_1"/>
    <property type="match status" value="1"/>
</dbReference>
<keyword evidence="2 5" id="KW-0812">Transmembrane</keyword>
<feature type="transmembrane region" description="Helical" evidence="5">
    <location>
        <begin position="32"/>
        <end position="56"/>
    </location>
</feature>
<evidence type="ECO:0000256" key="4">
    <source>
        <dbReference type="ARBA" id="ARBA00023136"/>
    </source>
</evidence>
<dbReference type="PANTHER" id="PTHR11662">
    <property type="entry name" value="SOLUTE CARRIER FAMILY 17"/>
    <property type="match status" value="1"/>
</dbReference>
<comment type="caution">
    <text evidence="6">The sequence shown here is derived from an EMBL/GenBank/DDBJ whole genome shotgun (WGS) entry which is preliminary data.</text>
</comment>
<feature type="transmembrane region" description="Helical" evidence="5">
    <location>
        <begin position="106"/>
        <end position="125"/>
    </location>
</feature>
<sequence length="429" mass="47660">MDVEFIRHNFEDSYNGVLTKTKFKLGVRHLQMVYMFVCSLVLGMLRGSNGVGVLAIADYTRKNDTYVPIHNWDMRIQGTVLSSFLFGYALILVPAELYLKQMADKLILTAVLLINGGLAAAMPTIVNKGGWIAVCNAQFLMGMTQACLTPVNQKLISNWLPPGEREVFGFIIQGAILIGTIISLPISGLLTESRLSWELIFYSQAMMTLSMAVIWSLLTGSSPERHQAMGDTEKEFIRETLAGYHQSCRDLNLQSRPQRDQLSYGNPTVDAKIRTFGIIIGLTILPNLVSNWNHLGVIVLIGTLGLVGLQFSGFLENHKDMTQNYQGTLLLMSSVVASTLGALVPLVSGLVIGDDVFNLNRWRIMFMSLAGFYIGCNIVYSAFASSERQEWDGTLKQKFGYSNDVTNMELEELSQPKVNNRCLEEDTVV</sequence>
<dbReference type="Gene3D" id="1.20.1250.20">
    <property type="entry name" value="MFS general substrate transporter like domains"/>
    <property type="match status" value="1"/>
</dbReference>
<feature type="transmembrane region" description="Helical" evidence="5">
    <location>
        <begin position="327"/>
        <end position="352"/>
    </location>
</feature>
<dbReference type="GO" id="GO:0016020">
    <property type="term" value="C:membrane"/>
    <property type="evidence" value="ECO:0007669"/>
    <property type="project" value="UniProtKB-SubCell"/>
</dbReference>
<proteinExistence type="predicted"/>
<dbReference type="InterPro" id="IPR050382">
    <property type="entry name" value="MFS_Na/Anion_cotransporter"/>
</dbReference>
<protein>
    <submittedName>
        <fullName evidence="6">Jg19857 protein</fullName>
    </submittedName>
</protein>
<keyword evidence="3 5" id="KW-1133">Transmembrane helix</keyword>
<dbReference type="PANTHER" id="PTHR11662:SF280">
    <property type="entry name" value="FI21844P1-RELATED"/>
    <property type="match status" value="1"/>
</dbReference>
<keyword evidence="4 5" id="KW-0472">Membrane</keyword>
<feature type="transmembrane region" description="Helical" evidence="5">
    <location>
        <begin position="295"/>
        <end position="315"/>
    </location>
</feature>
<reference evidence="6" key="1">
    <citation type="submission" date="2022-03" db="EMBL/GenBank/DDBJ databases">
        <authorList>
            <person name="Lindestad O."/>
        </authorList>
    </citation>
    <scope>NUCLEOTIDE SEQUENCE</scope>
</reference>
<evidence type="ECO:0000256" key="5">
    <source>
        <dbReference type="SAM" id="Phobius"/>
    </source>
</evidence>
<name>A0A8S4R083_9NEOP</name>
<dbReference type="GO" id="GO:0022857">
    <property type="term" value="F:transmembrane transporter activity"/>
    <property type="evidence" value="ECO:0007669"/>
    <property type="project" value="InterPro"/>
</dbReference>
<dbReference type="OrthoDB" id="2985014at2759"/>
<dbReference type="InterPro" id="IPR011701">
    <property type="entry name" value="MFS"/>
</dbReference>
<comment type="subcellular location">
    <subcellularLocation>
        <location evidence="1">Membrane</location>
        <topology evidence="1">Multi-pass membrane protein</topology>
    </subcellularLocation>
</comment>
<evidence type="ECO:0000256" key="2">
    <source>
        <dbReference type="ARBA" id="ARBA00022692"/>
    </source>
</evidence>
<dbReference type="EMBL" id="CAKXAJ010024676">
    <property type="protein sequence ID" value="CAH2229076.1"/>
    <property type="molecule type" value="Genomic_DNA"/>
</dbReference>
<dbReference type="GO" id="GO:0006820">
    <property type="term" value="P:monoatomic anion transport"/>
    <property type="evidence" value="ECO:0007669"/>
    <property type="project" value="TreeGrafter"/>
</dbReference>
<dbReference type="Proteomes" id="UP000838756">
    <property type="component" value="Unassembled WGS sequence"/>
</dbReference>
<evidence type="ECO:0000313" key="7">
    <source>
        <dbReference type="Proteomes" id="UP000838756"/>
    </source>
</evidence>
<gene>
    <name evidence="6" type="primary">jg19857</name>
    <name evidence="6" type="ORF">PAEG_LOCUS8563</name>
</gene>